<sequence>MTKTIKKDPVLLAIAVLNHNEGARFINEAIKLGLNGGVVSPATGLIGSPLLNLLSIRHDRRDFVMIFERESVLIPALKSLVNTFKMDLPNHGIVFVLKTGFQLSRDYMLENNDWNETEADYQLMVLSFKHGRASEIVQKINQVSTAGATIFTGKGESILERQQMMGLVFAPQKDVILSVVESDQVPDVFTVMEKSYQCTQTKGMSVLSIDIHNFSRNRSLTPLKTDSEREILISIVSEELEEEYIKIMKKHRMNGGTSLKGHGSVSPEMMEKIFNITVNPQKKILFTIDTTKKIEAAYHDILSSAKMNEAHKGVYLTIPVHGAYGLYQEN</sequence>
<dbReference type="EMBL" id="FUWO01000008">
    <property type="protein sequence ID" value="SJZ54062.1"/>
    <property type="molecule type" value="Genomic_DNA"/>
</dbReference>
<dbReference type="OrthoDB" id="9803021at2"/>
<protein>
    <submittedName>
        <fullName evidence="1">Uncharacterized protein</fullName>
    </submittedName>
</protein>
<accession>A0A1T4LH00</accession>
<name>A0A1T4LH00_9LACT</name>
<evidence type="ECO:0000313" key="1">
    <source>
        <dbReference type="EMBL" id="SJZ54062.1"/>
    </source>
</evidence>
<reference evidence="2" key="1">
    <citation type="submission" date="2017-02" db="EMBL/GenBank/DDBJ databases">
        <authorList>
            <person name="Varghese N."/>
            <person name="Submissions S."/>
        </authorList>
    </citation>
    <scope>NUCLEOTIDE SEQUENCE [LARGE SCALE GENOMIC DNA]</scope>
    <source>
        <strain evidence="2">DSM 15739</strain>
    </source>
</reference>
<keyword evidence="2" id="KW-1185">Reference proteome</keyword>
<dbReference type="RefSeq" id="WP_078755834.1">
    <property type="nucleotide sequence ID" value="NZ_FUWO01000008.1"/>
</dbReference>
<gene>
    <name evidence="1" type="ORF">SAMN02746011_01074</name>
</gene>
<dbReference type="AlphaFoldDB" id="A0A1T4LH00"/>
<organism evidence="1 2">
    <name type="scientific">Globicatella sulfidifaciens DSM 15739</name>
    <dbReference type="NCBI Taxonomy" id="1121925"/>
    <lineage>
        <taxon>Bacteria</taxon>
        <taxon>Bacillati</taxon>
        <taxon>Bacillota</taxon>
        <taxon>Bacilli</taxon>
        <taxon>Lactobacillales</taxon>
        <taxon>Aerococcaceae</taxon>
        <taxon>Globicatella</taxon>
    </lineage>
</organism>
<proteinExistence type="predicted"/>
<evidence type="ECO:0000313" key="2">
    <source>
        <dbReference type="Proteomes" id="UP000189941"/>
    </source>
</evidence>
<dbReference type="Proteomes" id="UP000189941">
    <property type="component" value="Unassembled WGS sequence"/>
</dbReference>
<dbReference type="STRING" id="1121925.SAMN02746011_01074"/>